<keyword evidence="1" id="KW-1133">Transmembrane helix</keyword>
<feature type="transmembrane region" description="Helical" evidence="1">
    <location>
        <begin position="64"/>
        <end position="83"/>
    </location>
</feature>
<proteinExistence type="predicted"/>
<organism evidence="2 3">
    <name type="scientific">Bhargavaea cecembensis</name>
    <dbReference type="NCBI Taxonomy" id="394098"/>
    <lineage>
        <taxon>Bacteria</taxon>
        <taxon>Bacillati</taxon>
        <taxon>Bacillota</taxon>
        <taxon>Bacilli</taxon>
        <taxon>Bacillales</taxon>
        <taxon>Caryophanaceae</taxon>
        <taxon>Bhargavaea</taxon>
    </lineage>
</organism>
<reference evidence="2 3" key="1">
    <citation type="submission" date="2016-01" db="EMBL/GenBank/DDBJ databases">
        <title>Whole genome sequencing of Bhargavaea cecembensis T14.</title>
        <authorList>
            <person name="Hong K.W."/>
        </authorList>
    </citation>
    <scope>NUCLEOTIDE SEQUENCE [LARGE SCALE GENOMIC DNA]</scope>
    <source>
        <strain evidence="2 3">T14</strain>
    </source>
</reference>
<accession>A0A161ST93</accession>
<sequence>MWVFIVNIFLVGVLSLVYYFIDNKSSKSFISNIEWKHFYLIFLSPSILFIFNLVLLFLIQSELYWLSGIYLMIPVIETAFRWIKEKKRYKEYKKIEKTMFPWLITELNNQRFYVSKEDINLTYYKEFNKKRLDIRIKSEDHNKKCLSYFEDYVQQQIRKNVNLLLIVRILTEKKN</sequence>
<dbReference type="Proteomes" id="UP000076490">
    <property type="component" value="Unassembled WGS sequence"/>
</dbReference>
<gene>
    <name evidence="2" type="ORF">AV656_08135</name>
</gene>
<evidence type="ECO:0000313" key="3">
    <source>
        <dbReference type="Proteomes" id="UP000076490"/>
    </source>
</evidence>
<name>A0A161ST93_9BACL</name>
<feature type="transmembrane region" description="Helical" evidence="1">
    <location>
        <begin position="6"/>
        <end position="21"/>
    </location>
</feature>
<evidence type="ECO:0000256" key="1">
    <source>
        <dbReference type="SAM" id="Phobius"/>
    </source>
</evidence>
<dbReference type="AlphaFoldDB" id="A0A161ST93"/>
<evidence type="ECO:0000313" key="2">
    <source>
        <dbReference type="EMBL" id="KZE38860.1"/>
    </source>
</evidence>
<dbReference type="EMBL" id="LQNT01000009">
    <property type="protein sequence ID" value="KZE38860.1"/>
    <property type="molecule type" value="Genomic_DNA"/>
</dbReference>
<protein>
    <submittedName>
        <fullName evidence="2">Uncharacterized protein</fullName>
    </submittedName>
</protein>
<keyword evidence="1" id="KW-0812">Transmembrane</keyword>
<feature type="transmembrane region" description="Helical" evidence="1">
    <location>
        <begin position="37"/>
        <end position="58"/>
    </location>
</feature>
<keyword evidence="1" id="KW-0472">Membrane</keyword>
<comment type="caution">
    <text evidence="2">The sequence shown here is derived from an EMBL/GenBank/DDBJ whole genome shotgun (WGS) entry which is preliminary data.</text>
</comment>